<reference evidence="3 4" key="1">
    <citation type="submission" date="2018-05" db="EMBL/GenBank/DDBJ databases">
        <title>Draft genome sequence of Scytalidium lignicola DSM 105466, a ubiquitous saprotrophic fungus.</title>
        <authorList>
            <person name="Buettner E."/>
            <person name="Gebauer A.M."/>
            <person name="Hofrichter M."/>
            <person name="Liers C."/>
            <person name="Kellner H."/>
        </authorList>
    </citation>
    <scope>NUCLEOTIDE SEQUENCE [LARGE SCALE GENOMIC DNA]</scope>
    <source>
        <strain evidence="3 4">DSM 105466</strain>
    </source>
</reference>
<evidence type="ECO:0000259" key="2">
    <source>
        <dbReference type="Pfam" id="PF10354"/>
    </source>
</evidence>
<dbReference type="Proteomes" id="UP000258309">
    <property type="component" value="Unassembled WGS sequence"/>
</dbReference>
<sequence length="319" mass="35427">MGKAKRQKLHNKKHKQISPSKALQNPNGSSIQKSGAEKPKPKPHKQAQHSAPTVPFSPSENILLIGEGDLSFARSLIEHHKCTNVTATVLEPSLAVLEEKYPQAIENVRVIEEGGGKVMYGVDAGKMKAWTKGKKGKEKEGIMDRIVFNFPHVGGKSTDVNRQVRYNQELLVSFFTHAISSLRPAPKPLSTTPPSIIVTLFTNPPYTLWNIRDLARHSGLAVHTSFRFQAAAYPGYRHARTLGVVKSKKGEGEGGWKGEEREARSYVFVRKEDGELWNAAANAGKRKRGEEESDSESDSENRSGEHSEAEEPDDWDEKK</sequence>
<feature type="region of interest" description="Disordered" evidence="1">
    <location>
        <begin position="280"/>
        <end position="319"/>
    </location>
</feature>
<dbReference type="PANTHER" id="PTHR11538:SF26">
    <property type="entry name" value="FERREDOXIN-FOLD ANTICODON-BINDING DOMAIN-CONTAINING PROTEIN 1"/>
    <property type="match status" value="1"/>
</dbReference>
<feature type="compositionally biased region" description="Polar residues" evidence="1">
    <location>
        <begin position="17"/>
        <end position="33"/>
    </location>
</feature>
<feature type="compositionally biased region" description="Basic and acidic residues" evidence="1">
    <location>
        <begin position="299"/>
        <end position="309"/>
    </location>
</feature>
<dbReference type="EMBL" id="NCSJ02000039">
    <property type="protein sequence ID" value="RFU33241.1"/>
    <property type="molecule type" value="Genomic_DNA"/>
</dbReference>
<dbReference type="EC" id="6.1.1.20" evidence="3"/>
<dbReference type="GO" id="GO:0070042">
    <property type="term" value="F:rRNA (uridine-N3-)-methyltransferase activity"/>
    <property type="evidence" value="ECO:0007669"/>
    <property type="project" value="InterPro"/>
</dbReference>
<feature type="domain" description="25S rRNA (uridine-N(3))-methyltransferase BMT5-like" evidence="2">
    <location>
        <begin position="63"/>
        <end position="240"/>
    </location>
</feature>
<gene>
    <name evidence="3" type="ORF">B7463_g3097</name>
</gene>
<protein>
    <submittedName>
        <fullName evidence="3">Phenylalanine tRNA ligase</fullName>
        <ecNumber evidence="3">6.1.1.20</ecNumber>
    </submittedName>
</protein>
<dbReference type="GO" id="GO:0070475">
    <property type="term" value="P:rRNA base methylation"/>
    <property type="evidence" value="ECO:0007669"/>
    <property type="project" value="InterPro"/>
</dbReference>
<name>A0A3E2HJK7_SCYLI</name>
<feature type="compositionally biased region" description="Polar residues" evidence="1">
    <location>
        <begin position="48"/>
        <end position="58"/>
    </location>
</feature>
<feature type="non-terminal residue" evidence="3">
    <location>
        <position position="1"/>
    </location>
</feature>
<comment type="caution">
    <text evidence="3">The sequence shown here is derived from an EMBL/GenBank/DDBJ whole genome shotgun (WGS) entry which is preliminary data.</text>
</comment>
<dbReference type="GO" id="GO:0004826">
    <property type="term" value="F:phenylalanine-tRNA ligase activity"/>
    <property type="evidence" value="ECO:0007669"/>
    <property type="project" value="UniProtKB-EC"/>
</dbReference>
<feature type="compositionally biased region" description="Acidic residues" evidence="1">
    <location>
        <begin position="310"/>
        <end position="319"/>
    </location>
</feature>
<evidence type="ECO:0000256" key="1">
    <source>
        <dbReference type="SAM" id="MobiDB-lite"/>
    </source>
</evidence>
<keyword evidence="3" id="KW-0436">Ligase</keyword>
<feature type="non-terminal residue" evidence="3">
    <location>
        <position position="319"/>
    </location>
</feature>
<dbReference type="InterPro" id="IPR019446">
    <property type="entry name" value="BMT5-like"/>
</dbReference>
<organism evidence="3 4">
    <name type="scientific">Scytalidium lignicola</name>
    <name type="common">Hyphomycete</name>
    <dbReference type="NCBI Taxonomy" id="5539"/>
    <lineage>
        <taxon>Eukaryota</taxon>
        <taxon>Fungi</taxon>
        <taxon>Dikarya</taxon>
        <taxon>Ascomycota</taxon>
        <taxon>Pezizomycotina</taxon>
        <taxon>Leotiomycetes</taxon>
        <taxon>Leotiomycetes incertae sedis</taxon>
        <taxon>Scytalidium</taxon>
    </lineage>
</organism>
<evidence type="ECO:0000313" key="3">
    <source>
        <dbReference type="EMBL" id="RFU33241.1"/>
    </source>
</evidence>
<proteinExistence type="predicted"/>
<dbReference type="Pfam" id="PF10354">
    <property type="entry name" value="BMT5-like"/>
    <property type="match status" value="1"/>
</dbReference>
<feature type="compositionally biased region" description="Basic residues" evidence="1">
    <location>
        <begin position="1"/>
        <end position="16"/>
    </location>
</feature>
<keyword evidence="4" id="KW-1185">Reference proteome</keyword>
<dbReference type="OrthoDB" id="273345at2759"/>
<dbReference type="STRING" id="5539.A0A3E2HJK7"/>
<dbReference type="AlphaFoldDB" id="A0A3E2HJK7"/>
<dbReference type="PANTHER" id="PTHR11538">
    <property type="entry name" value="PHENYLALANYL-TRNA SYNTHETASE"/>
    <property type="match status" value="1"/>
</dbReference>
<accession>A0A3E2HJK7</accession>
<dbReference type="GO" id="GO:0005737">
    <property type="term" value="C:cytoplasm"/>
    <property type="evidence" value="ECO:0007669"/>
    <property type="project" value="TreeGrafter"/>
</dbReference>
<evidence type="ECO:0000313" key="4">
    <source>
        <dbReference type="Proteomes" id="UP000258309"/>
    </source>
</evidence>
<dbReference type="OMA" id="YPGYKHA"/>
<feature type="region of interest" description="Disordered" evidence="1">
    <location>
        <begin position="1"/>
        <end position="58"/>
    </location>
</feature>